<evidence type="ECO:0000256" key="3">
    <source>
        <dbReference type="ARBA" id="ARBA00022741"/>
    </source>
</evidence>
<evidence type="ECO:0000256" key="1">
    <source>
        <dbReference type="ARBA" id="ARBA00022553"/>
    </source>
</evidence>
<keyword evidence="1" id="KW-0597">Phosphoprotein</keyword>
<evidence type="ECO:0000256" key="6">
    <source>
        <dbReference type="ARBA" id="ARBA00023012"/>
    </source>
</evidence>
<organism evidence="8">
    <name type="scientific">hydrothermal vent metagenome</name>
    <dbReference type="NCBI Taxonomy" id="652676"/>
    <lineage>
        <taxon>unclassified sequences</taxon>
        <taxon>metagenomes</taxon>
        <taxon>ecological metagenomes</taxon>
    </lineage>
</organism>
<evidence type="ECO:0000256" key="2">
    <source>
        <dbReference type="ARBA" id="ARBA00022679"/>
    </source>
</evidence>
<dbReference type="PROSITE" id="PS50109">
    <property type="entry name" value="HIS_KIN"/>
    <property type="match status" value="1"/>
</dbReference>
<dbReference type="SUPFAM" id="SSF55785">
    <property type="entry name" value="PYP-like sensor domain (PAS domain)"/>
    <property type="match status" value="1"/>
</dbReference>
<name>A0A3B1D8J8_9ZZZZ</name>
<dbReference type="GO" id="GO:0006355">
    <property type="term" value="P:regulation of DNA-templated transcription"/>
    <property type="evidence" value="ECO:0007669"/>
    <property type="project" value="InterPro"/>
</dbReference>
<dbReference type="PANTHER" id="PTHR43065">
    <property type="entry name" value="SENSOR HISTIDINE KINASE"/>
    <property type="match status" value="1"/>
</dbReference>
<reference evidence="8" key="1">
    <citation type="submission" date="2018-06" db="EMBL/GenBank/DDBJ databases">
        <authorList>
            <person name="Zhirakovskaya E."/>
        </authorList>
    </citation>
    <scope>NUCLEOTIDE SEQUENCE</scope>
</reference>
<dbReference type="InterPro" id="IPR003594">
    <property type="entry name" value="HATPase_dom"/>
</dbReference>
<dbReference type="SUPFAM" id="SSF55874">
    <property type="entry name" value="ATPase domain of HSP90 chaperone/DNA topoisomerase II/histidine kinase"/>
    <property type="match status" value="1"/>
</dbReference>
<dbReference type="InterPro" id="IPR036097">
    <property type="entry name" value="HisK_dim/P_sf"/>
</dbReference>
<dbReference type="Pfam" id="PF00989">
    <property type="entry name" value="PAS"/>
    <property type="match status" value="1"/>
</dbReference>
<dbReference type="SUPFAM" id="SSF47384">
    <property type="entry name" value="Homodimeric domain of signal transducing histidine kinase"/>
    <property type="match status" value="1"/>
</dbReference>
<dbReference type="GO" id="GO:0005524">
    <property type="term" value="F:ATP binding"/>
    <property type="evidence" value="ECO:0007669"/>
    <property type="project" value="UniProtKB-KW"/>
</dbReference>
<dbReference type="InterPro" id="IPR003661">
    <property type="entry name" value="HisK_dim/P_dom"/>
</dbReference>
<sequence>MNKSVKKIPSPMKASSVFPNGFEADFLGSDAPAIQILNSLNTGVIVCNHSGEISFANAYASKILKCAQKDIMQSRVERILLPIEDIIESVQGDAQDRTRQEKNIQLKNGEEVTIGYHLSEVTIAGGNQGEHSQFVVTFQDITKWNALHRDRDRLLRIATVGDVLPTILHELKNPLAAITTAVEVLIEEVEEIPAKESKALLQAILGEIRRMKLVFEGIGSSHRELRSPTMMAVDEAIREAVSVLKAKAKSVGIVLSCAVDNMPPLFLDTAVVRAILFNLLSNAIDACRSGDEITVKAGLKKDARSFELIVRDTGCGMPKSVQAHCTELFKTTKPNGSGIGLSLCQNTVSAAGGTLHIVSEVNRGTCIKVKVPLND</sequence>
<feature type="domain" description="Histidine kinase" evidence="7">
    <location>
        <begin position="166"/>
        <end position="375"/>
    </location>
</feature>
<dbReference type="SMART" id="SM00091">
    <property type="entry name" value="PAS"/>
    <property type="match status" value="1"/>
</dbReference>
<dbReference type="InterPro" id="IPR035965">
    <property type="entry name" value="PAS-like_dom_sf"/>
</dbReference>
<dbReference type="InterPro" id="IPR036890">
    <property type="entry name" value="HATPase_C_sf"/>
</dbReference>
<keyword evidence="3" id="KW-0547">Nucleotide-binding</keyword>
<dbReference type="Pfam" id="PF00512">
    <property type="entry name" value="HisKA"/>
    <property type="match status" value="1"/>
</dbReference>
<dbReference type="InterPro" id="IPR004358">
    <property type="entry name" value="Sig_transdc_His_kin-like_C"/>
</dbReference>
<dbReference type="Pfam" id="PF02518">
    <property type="entry name" value="HATPase_c"/>
    <property type="match status" value="1"/>
</dbReference>
<evidence type="ECO:0000256" key="4">
    <source>
        <dbReference type="ARBA" id="ARBA00022777"/>
    </source>
</evidence>
<accession>A0A3B1D8J8</accession>
<evidence type="ECO:0000259" key="7">
    <source>
        <dbReference type="PROSITE" id="PS50109"/>
    </source>
</evidence>
<evidence type="ECO:0000256" key="5">
    <source>
        <dbReference type="ARBA" id="ARBA00022840"/>
    </source>
</evidence>
<evidence type="ECO:0000313" key="8">
    <source>
        <dbReference type="EMBL" id="VAX32474.1"/>
    </source>
</evidence>
<dbReference type="InterPro" id="IPR005467">
    <property type="entry name" value="His_kinase_dom"/>
</dbReference>
<dbReference type="PRINTS" id="PR00344">
    <property type="entry name" value="BCTRLSENSOR"/>
</dbReference>
<dbReference type="GO" id="GO:0000155">
    <property type="term" value="F:phosphorelay sensor kinase activity"/>
    <property type="evidence" value="ECO:0007669"/>
    <property type="project" value="InterPro"/>
</dbReference>
<dbReference type="InterPro" id="IPR013767">
    <property type="entry name" value="PAS_fold"/>
</dbReference>
<proteinExistence type="predicted"/>
<dbReference type="Gene3D" id="1.10.287.130">
    <property type="match status" value="1"/>
</dbReference>
<keyword evidence="5" id="KW-0067">ATP-binding</keyword>
<dbReference type="CDD" id="cd00130">
    <property type="entry name" value="PAS"/>
    <property type="match status" value="1"/>
</dbReference>
<dbReference type="EMBL" id="UOGF01000089">
    <property type="protein sequence ID" value="VAX32474.1"/>
    <property type="molecule type" value="Genomic_DNA"/>
</dbReference>
<keyword evidence="4" id="KW-0418">Kinase</keyword>
<keyword evidence="2" id="KW-0808">Transferase</keyword>
<dbReference type="InterPro" id="IPR000014">
    <property type="entry name" value="PAS"/>
</dbReference>
<dbReference type="PANTHER" id="PTHR43065:SF10">
    <property type="entry name" value="PEROXIDE STRESS-ACTIVATED HISTIDINE KINASE MAK3"/>
    <property type="match status" value="1"/>
</dbReference>
<dbReference type="Gene3D" id="3.30.565.10">
    <property type="entry name" value="Histidine kinase-like ATPase, C-terminal domain"/>
    <property type="match status" value="1"/>
</dbReference>
<protein>
    <recommendedName>
        <fullName evidence="7">Histidine kinase domain-containing protein</fullName>
    </recommendedName>
</protein>
<dbReference type="Gene3D" id="3.30.450.20">
    <property type="entry name" value="PAS domain"/>
    <property type="match status" value="1"/>
</dbReference>
<dbReference type="SMART" id="SM00388">
    <property type="entry name" value="HisKA"/>
    <property type="match status" value="1"/>
</dbReference>
<keyword evidence="6" id="KW-0902">Two-component regulatory system</keyword>
<gene>
    <name evidence="8" type="ORF">MNBD_NITROSPIRAE01-2169</name>
</gene>
<dbReference type="SMART" id="SM00387">
    <property type="entry name" value="HATPase_c"/>
    <property type="match status" value="1"/>
</dbReference>
<dbReference type="AlphaFoldDB" id="A0A3B1D8J8"/>